<keyword evidence="5" id="KW-1133">Transmembrane helix</keyword>
<evidence type="ECO:0000313" key="8">
    <source>
        <dbReference type="Proteomes" id="UP000474175"/>
    </source>
</evidence>
<dbReference type="Proteomes" id="UP000474175">
    <property type="component" value="Unassembled WGS sequence"/>
</dbReference>
<organism evidence="7 8">
    <name type="scientific">Spirosoma terrae</name>
    <dbReference type="NCBI Taxonomy" id="1968276"/>
    <lineage>
        <taxon>Bacteria</taxon>
        <taxon>Pseudomonadati</taxon>
        <taxon>Bacteroidota</taxon>
        <taxon>Cytophagia</taxon>
        <taxon>Cytophagales</taxon>
        <taxon>Cytophagaceae</taxon>
        <taxon>Spirosoma</taxon>
    </lineage>
</organism>
<dbReference type="AlphaFoldDB" id="A0A6L9LJJ6"/>
<feature type="transmembrane region" description="Helical" evidence="5">
    <location>
        <begin position="6"/>
        <end position="27"/>
    </location>
</feature>
<evidence type="ECO:0000256" key="3">
    <source>
        <dbReference type="ARBA" id="ARBA00023004"/>
    </source>
</evidence>
<dbReference type="InterPro" id="IPR036909">
    <property type="entry name" value="Cyt_c-like_dom_sf"/>
</dbReference>
<dbReference type="PANTHER" id="PTHR35008">
    <property type="entry name" value="BLL4482 PROTEIN-RELATED"/>
    <property type="match status" value="1"/>
</dbReference>
<dbReference type="GO" id="GO:0046872">
    <property type="term" value="F:metal ion binding"/>
    <property type="evidence" value="ECO:0007669"/>
    <property type="project" value="UniProtKB-KW"/>
</dbReference>
<evidence type="ECO:0000256" key="4">
    <source>
        <dbReference type="PROSITE-ProRule" id="PRU00433"/>
    </source>
</evidence>
<evidence type="ECO:0000259" key="6">
    <source>
        <dbReference type="PROSITE" id="PS51007"/>
    </source>
</evidence>
<keyword evidence="1 4" id="KW-0349">Heme</keyword>
<keyword evidence="5" id="KW-0812">Transmembrane</keyword>
<evidence type="ECO:0000313" key="7">
    <source>
        <dbReference type="EMBL" id="NDU96799.1"/>
    </source>
</evidence>
<feature type="domain" description="Cytochrome c" evidence="6">
    <location>
        <begin position="53"/>
        <end position="152"/>
    </location>
</feature>
<evidence type="ECO:0000256" key="1">
    <source>
        <dbReference type="ARBA" id="ARBA00022617"/>
    </source>
</evidence>
<name>A0A6L9LJJ6_9BACT</name>
<keyword evidence="8" id="KW-1185">Reference proteome</keyword>
<dbReference type="Gene3D" id="1.10.760.10">
    <property type="entry name" value="Cytochrome c-like domain"/>
    <property type="match status" value="2"/>
</dbReference>
<protein>
    <submittedName>
        <fullName evidence="7">Cytochrome c</fullName>
    </submittedName>
</protein>
<accession>A0A6L9LJJ6</accession>
<dbReference type="GO" id="GO:0009055">
    <property type="term" value="F:electron transfer activity"/>
    <property type="evidence" value="ECO:0007669"/>
    <property type="project" value="InterPro"/>
</dbReference>
<dbReference type="SUPFAM" id="SSF46626">
    <property type="entry name" value="Cytochrome c"/>
    <property type="match status" value="2"/>
</dbReference>
<gene>
    <name evidence="7" type="ORF">GK108_18090</name>
</gene>
<proteinExistence type="predicted"/>
<sequence length="292" mass="31787">MLRKILIWVGSILGVLLVVALGSYFFIAHNITNRTEKPYSFPTETLAITADSTTLKRGNHLVVIKGCVDCHGANMAGKVMMDDAPLGRLVATNLTKGKGGLPADYSTSDWLMAMRHGVDRNGRPLLLMPAHETTLLTQPDLTAIIAYCQQLAPVDNVLPENKLGPVVNIMTYLDKMPLLSVEKIDHTHSVVASVDTAEGVALGKYLAISCSGCHRPNFKGGDPLAPGLPPVPNITSTGNVGKWSQEQFIQTLRTGKTPNGHQMSPDDMPWKMTAEYEQKELASLYQFLHSVK</sequence>
<feature type="domain" description="Cytochrome c" evidence="6">
    <location>
        <begin position="194"/>
        <end position="292"/>
    </location>
</feature>
<dbReference type="InterPro" id="IPR009056">
    <property type="entry name" value="Cyt_c-like_dom"/>
</dbReference>
<keyword evidence="3 4" id="KW-0408">Iron</keyword>
<comment type="caution">
    <text evidence="7">The sequence shown here is derived from an EMBL/GenBank/DDBJ whole genome shotgun (WGS) entry which is preliminary data.</text>
</comment>
<dbReference type="EMBL" id="JAAFZH010000008">
    <property type="protein sequence ID" value="NDU96799.1"/>
    <property type="molecule type" value="Genomic_DNA"/>
</dbReference>
<dbReference type="RefSeq" id="WP_163951620.1">
    <property type="nucleotide sequence ID" value="NZ_JAAFZH010000008.1"/>
</dbReference>
<dbReference type="PANTHER" id="PTHR35008:SF8">
    <property type="entry name" value="ALCOHOL DEHYDROGENASE CYTOCHROME C SUBUNIT"/>
    <property type="match status" value="1"/>
</dbReference>
<evidence type="ECO:0000256" key="5">
    <source>
        <dbReference type="SAM" id="Phobius"/>
    </source>
</evidence>
<keyword evidence="5" id="KW-0472">Membrane</keyword>
<dbReference type="PROSITE" id="PS51007">
    <property type="entry name" value="CYTC"/>
    <property type="match status" value="2"/>
</dbReference>
<dbReference type="InterPro" id="IPR051459">
    <property type="entry name" value="Cytochrome_c-type_DH"/>
</dbReference>
<dbReference type="GO" id="GO:0020037">
    <property type="term" value="F:heme binding"/>
    <property type="evidence" value="ECO:0007669"/>
    <property type="project" value="InterPro"/>
</dbReference>
<keyword evidence="2 4" id="KW-0479">Metal-binding</keyword>
<reference evidence="7 8" key="1">
    <citation type="submission" date="2020-02" db="EMBL/GenBank/DDBJ databases">
        <title>Draft genome sequence of two Spirosoma agri KCTC 52727 and Spirosoma terrae KCTC 52035.</title>
        <authorList>
            <person name="Rojas J."/>
            <person name="Ambika Manirajan B."/>
            <person name="Suarez C."/>
            <person name="Ratering S."/>
            <person name="Schnell S."/>
        </authorList>
    </citation>
    <scope>NUCLEOTIDE SEQUENCE [LARGE SCALE GENOMIC DNA]</scope>
    <source>
        <strain evidence="7 8">KCTC 52035</strain>
    </source>
</reference>
<dbReference type="Pfam" id="PF00034">
    <property type="entry name" value="Cytochrom_C"/>
    <property type="match status" value="1"/>
</dbReference>
<evidence type="ECO:0000256" key="2">
    <source>
        <dbReference type="ARBA" id="ARBA00022723"/>
    </source>
</evidence>